<dbReference type="Proteomes" id="UP000600101">
    <property type="component" value="Unassembled WGS sequence"/>
</dbReference>
<sequence>MDIEHPSGLGEPGDEDVDWLTNDISRLPRGPYNHKALIDPSGQMLQGLMLAIDNGGGPEAKAKLAEYLLANGQDLPAFLSAYAPALQQPTLPLRVPEASPDPRPAPKVLPGLGFALSPEKLTKQQVGDSRRLDLMIQPASPAAEKVVEAVLAQIKAHEERCGTRQRKRRKDAEIQLRDSVGAVVGNLLRAWGTAEPLPTSRTLNVNSFTGEAIRSRTFISTVKAMVALNLMRTRRGGNPKDGGPGYASRFWPTDGLLRLAFLHGITAETAHNDFVRGKPRASICKPPKVSDPLRLKAIPPHLNSQRGKRLPIDPQDEIAAVLRGQVEAFNAFARTFDVTGCVPPRWFRLFYGDFRLYGRLHAMGDGNYQSMAPSDRLADIRINGEAVVEIDFACSLLTFMHGLARLPLPLGDLYAVPGFPRWVVKKCVNATLGNGRPLLKWPKDALAEKPELGRYSIAAVNAAVVARYPMLAEPCRLTEGFSHLAPPHRTVIHMLMGTESDVVMDTLVALQARGIFGLPMHDGLIVPASAETVACELLIDAGTRFAGLTLRLDVDRQP</sequence>
<dbReference type="AlphaFoldDB" id="A0A9X0UEX4"/>
<dbReference type="RefSeq" id="WP_186773122.1">
    <property type="nucleotide sequence ID" value="NZ_JACOMF010000052.1"/>
</dbReference>
<dbReference type="EMBL" id="JACOMF010000052">
    <property type="protein sequence ID" value="MBC4018369.1"/>
    <property type="molecule type" value="Genomic_DNA"/>
</dbReference>
<evidence type="ECO:0000313" key="1">
    <source>
        <dbReference type="EMBL" id="MBC4018369.1"/>
    </source>
</evidence>
<name>A0A9X0UEX4_9PROT</name>
<keyword evidence="2" id="KW-1185">Reference proteome</keyword>
<protein>
    <submittedName>
        <fullName evidence="1">Uncharacterized protein</fullName>
    </submittedName>
</protein>
<comment type="caution">
    <text evidence="1">The sequence shown here is derived from an EMBL/GenBank/DDBJ whole genome shotgun (WGS) entry which is preliminary data.</text>
</comment>
<accession>A0A9X0UEX4</accession>
<gene>
    <name evidence="1" type="ORF">H7965_24080</name>
</gene>
<proteinExistence type="predicted"/>
<organism evidence="1 2">
    <name type="scientific">Siccirubricoccus deserti</name>
    <dbReference type="NCBI Taxonomy" id="2013562"/>
    <lineage>
        <taxon>Bacteria</taxon>
        <taxon>Pseudomonadati</taxon>
        <taxon>Pseudomonadota</taxon>
        <taxon>Alphaproteobacteria</taxon>
        <taxon>Acetobacterales</taxon>
        <taxon>Roseomonadaceae</taxon>
        <taxon>Siccirubricoccus</taxon>
    </lineage>
</organism>
<reference evidence="1" key="1">
    <citation type="submission" date="2020-08" db="EMBL/GenBank/DDBJ databases">
        <authorList>
            <person name="Hu Y."/>
            <person name="Nguyen S.V."/>
            <person name="Li F."/>
            <person name="Fanning S."/>
        </authorList>
    </citation>
    <scope>NUCLEOTIDE SEQUENCE</scope>
    <source>
        <strain evidence="1">SYSU D8009</strain>
    </source>
</reference>
<evidence type="ECO:0000313" key="2">
    <source>
        <dbReference type="Proteomes" id="UP000600101"/>
    </source>
</evidence>